<organism evidence="3 4">
    <name type="scientific">Tumidithrix elongata BACA0141</name>
    <dbReference type="NCBI Taxonomy" id="2716417"/>
    <lineage>
        <taxon>Bacteria</taxon>
        <taxon>Bacillati</taxon>
        <taxon>Cyanobacteriota</taxon>
        <taxon>Cyanophyceae</taxon>
        <taxon>Pseudanabaenales</taxon>
        <taxon>Pseudanabaenaceae</taxon>
        <taxon>Tumidithrix</taxon>
        <taxon>Tumidithrix elongata</taxon>
    </lineage>
</organism>
<dbReference type="GO" id="GO:0030288">
    <property type="term" value="C:outer membrane-bounded periplasmic space"/>
    <property type="evidence" value="ECO:0007669"/>
    <property type="project" value="TreeGrafter"/>
</dbReference>
<comment type="caution">
    <text evidence="3">The sequence shown here is derived from an EMBL/GenBank/DDBJ whole genome shotgun (WGS) entry which is preliminary data.</text>
</comment>
<evidence type="ECO:0000313" key="3">
    <source>
        <dbReference type="EMBL" id="MEE3717153.1"/>
    </source>
</evidence>
<dbReference type="InterPro" id="IPR008629">
    <property type="entry name" value="GUN4-like"/>
</dbReference>
<keyword evidence="4" id="KW-1185">Reference proteome</keyword>
<dbReference type="RefSeq" id="WP_330483581.1">
    <property type="nucleotide sequence ID" value="NZ_JAZBJZ010000034.1"/>
</dbReference>
<dbReference type="Proteomes" id="UP001333818">
    <property type="component" value="Unassembled WGS sequence"/>
</dbReference>
<gene>
    <name evidence="3" type="ORF">V2H45_10385</name>
</gene>
<dbReference type="Pfam" id="PF05419">
    <property type="entry name" value="GUN4"/>
    <property type="match status" value="1"/>
</dbReference>
<dbReference type="SUPFAM" id="SSF140869">
    <property type="entry name" value="GUN4-like"/>
    <property type="match status" value="1"/>
</dbReference>
<proteinExistence type="predicted"/>
<dbReference type="GO" id="GO:0046906">
    <property type="term" value="F:tetrapyrrole binding"/>
    <property type="evidence" value="ECO:0007669"/>
    <property type="project" value="TreeGrafter"/>
</dbReference>
<evidence type="ECO:0000313" key="4">
    <source>
        <dbReference type="Proteomes" id="UP001333818"/>
    </source>
</evidence>
<sequence>MSSEEFLIEFVAQDGSANIPRTEIKAIDAQAIKANVRKLANLVQQFALEPDQTGELELDEVSVSVKITEKGEVVLLSGQTTGMMTLHFRRSAKGNQGKIAPVAQKAPNYISKIGVDYSNLQHLLAAGKWQEANQETWNVMCQALHKAKGTHLSPEDINKIPCQDFSMIDRLWQEYSQGRFGFSVQNRLYKDSISG</sequence>
<dbReference type="InterPro" id="IPR037215">
    <property type="entry name" value="GUN4-like_sf"/>
</dbReference>
<dbReference type="AlphaFoldDB" id="A0AAW9PXM8"/>
<evidence type="ECO:0000259" key="1">
    <source>
        <dbReference type="Pfam" id="PF05419"/>
    </source>
</evidence>
<dbReference type="InterPro" id="IPR056947">
    <property type="entry name" value="Pepco_dom"/>
</dbReference>
<dbReference type="PANTHER" id="PTHR34800">
    <property type="entry name" value="TETRAPYRROLE-BINDING PROTEIN, CHLOROPLASTIC"/>
    <property type="match status" value="1"/>
</dbReference>
<reference evidence="3" key="1">
    <citation type="submission" date="2024-01" db="EMBL/GenBank/DDBJ databases">
        <title>Bank of Algae and Cyanobacteria of the Azores (BACA) strain genomes.</title>
        <authorList>
            <person name="Luz R."/>
            <person name="Cordeiro R."/>
            <person name="Fonseca A."/>
            <person name="Goncalves V."/>
        </authorList>
    </citation>
    <scope>NUCLEOTIDE SEQUENCE</scope>
    <source>
        <strain evidence="3">BACA0141</strain>
    </source>
</reference>
<dbReference type="Gene3D" id="1.25.40.620">
    <property type="match status" value="1"/>
</dbReference>
<evidence type="ECO:0000259" key="2">
    <source>
        <dbReference type="Pfam" id="PF24393"/>
    </source>
</evidence>
<name>A0AAW9PXM8_9CYAN</name>
<feature type="domain" description="Pepco" evidence="2">
    <location>
        <begin position="15"/>
        <end position="90"/>
    </location>
</feature>
<dbReference type="CDD" id="cd16383">
    <property type="entry name" value="GUN4"/>
    <property type="match status" value="1"/>
</dbReference>
<feature type="domain" description="GUN4-like" evidence="1">
    <location>
        <begin position="112"/>
        <end position="191"/>
    </location>
</feature>
<protein>
    <submittedName>
        <fullName evidence="3">GUN4 domain-containing protein</fullName>
    </submittedName>
</protein>
<dbReference type="EMBL" id="JAZBJZ010000034">
    <property type="protein sequence ID" value="MEE3717153.1"/>
    <property type="molecule type" value="Genomic_DNA"/>
</dbReference>
<accession>A0AAW9PXM8</accession>
<dbReference type="PANTHER" id="PTHR34800:SF1">
    <property type="entry name" value="TETRAPYRROLE-BINDING PROTEIN, CHLOROPLASTIC"/>
    <property type="match status" value="1"/>
</dbReference>
<dbReference type="Pfam" id="PF24393">
    <property type="entry name" value="Pepco"/>
    <property type="match status" value="1"/>
</dbReference>